<dbReference type="Pfam" id="PF05069">
    <property type="entry name" value="Phage_tail_S"/>
    <property type="match status" value="1"/>
</dbReference>
<dbReference type="OrthoDB" id="964176at2"/>
<organism evidence="1 2">
    <name type="scientific">Apibacter mensalis</name>
    <dbReference type="NCBI Taxonomy" id="1586267"/>
    <lineage>
        <taxon>Bacteria</taxon>
        <taxon>Pseudomonadati</taxon>
        <taxon>Bacteroidota</taxon>
        <taxon>Flavobacteriia</taxon>
        <taxon>Flavobacteriales</taxon>
        <taxon>Weeksellaceae</taxon>
        <taxon>Apibacter</taxon>
    </lineage>
</organism>
<evidence type="ECO:0000313" key="1">
    <source>
        <dbReference type="EMBL" id="CVK17141.1"/>
    </source>
</evidence>
<dbReference type="Proteomes" id="UP000182761">
    <property type="component" value="Unassembled WGS sequence"/>
</dbReference>
<dbReference type="InterPro" id="IPR006522">
    <property type="entry name" value="Phage_virion_morphogenesis"/>
</dbReference>
<gene>
    <name evidence="1" type="ORF">Ga0061079_1179</name>
</gene>
<dbReference type="EMBL" id="FCOR01000017">
    <property type="protein sequence ID" value="CVK17141.1"/>
    <property type="molecule type" value="Genomic_DNA"/>
</dbReference>
<evidence type="ECO:0000313" key="2">
    <source>
        <dbReference type="Proteomes" id="UP000182761"/>
    </source>
</evidence>
<dbReference type="RefSeq" id="WP_055426309.1">
    <property type="nucleotide sequence ID" value="NZ_FCOR01000017.1"/>
</dbReference>
<dbReference type="STRING" id="1586267.GCA_001418685_02007"/>
<accession>A0A0X3ARV7</accession>
<proteinExistence type="predicted"/>
<protein>
    <submittedName>
        <fullName evidence="1">Phage virion morphogenesis family protein</fullName>
    </submittedName>
</protein>
<reference evidence="1 2" key="1">
    <citation type="submission" date="2016-01" db="EMBL/GenBank/DDBJ databases">
        <authorList>
            <person name="McClelland M."/>
            <person name="Jain A."/>
            <person name="Saraogi P."/>
            <person name="Mendelson R."/>
            <person name="Westerman R."/>
            <person name="SanMiguel P."/>
            <person name="Csonka L."/>
        </authorList>
    </citation>
    <scope>NUCLEOTIDE SEQUENCE [LARGE SCALE GENOMIC DNA]</scope>
    <source>
        <strain evidence="1 2">R-53146</strain>
    </source>
</reference>
<dbReference type="AlphaFoldDB" id="A0A0X3ARV7"/>
<name>A0A0X3ARV7_9FLAO</name>
<keyword evidence="2" id="KW-1185">Reference proteome</keyword>
<sequence>MTNNNSITFGQLEKKYKTFRSQIPRRIAMSAENFFKRNFQVQGFVDQPFKKWPERKNPKDKGRAILVKSGKSRRAIKPLKITEKVVVVGVGEHIPYAALHNSGGKIKVTSKMRRFFWAKYMETQDEYYKSLALTKKQYLTMPKRQFIGESKALYVALDRMIARQLEKALQ</sequence>